<dbReference type="InterPro" id="IPR032675">
    <property type="entry name" value="LRR_dom_sf"/>
</dbReference>
<dbReference type="AlphaFoldDB" id="A0A8H5QEB3"/>
<proteinExistence type="predicted"/>
<dbReference type="Gene3D" id="3.80.10.10">
    <property type="entry name" value="Ribonuclease Inhibitor"/>
    <property type="match status" value="1"/>
</dbReference>
<sequence length="597" mass="68317">MEALPDEILHKIFAELEDQMPLDKWQLYGNRLDHQGSAALRNLCLVCRQFRRIAQPLLYRTIVIEGRKGAKIIGTLLLRTFVENPQLAEQVRAISLTDCVKFSQQVEILGIDATKALVRSGMEKLDIPHALKRMMMRVIASGGFAALILAYMPHVQVVDCTTDGSPTTLPWLLSASPDAGRPIGWLERTRKVDLSDDEDCSKKQEENEFSDDEYYAKKQEEYDFSDEEDYVEDYSKELSMEEYQQKGISKGTFANYRFANLTEIRIRVVEDPGAIKYVWTIEPLLLNSTLKTLRTFGTACYGNELEGLIWPEHKNYNLEYFDLMESYIDAEGLKTILTRCPKLKGISIRLPDEERQLIVDHEMGYGEEEECILNFDDFGDVLRKHGQNLEEFDFNTFFFESYSTWARHRGPGEGLIGSLRDLKSLRHLGVSKEALIGEIEPLSRLSEVLPESIETLHLYCGGIWKTEDWIESERELHNQDVYKLLLDGMPNLREIRVERCKTGFDGSNNYESYSDLGSDYAAFAAADDGVSCVSDNDPEGLYKPQFGPEEFMYSKEAQWPPELHVAGWVVDIVETSLYKIRGRGACDFRIVTLSRKP</sequence>
<dbReference type="Pfam" id="PF12937">
    <property type="entry name" value="F-box-like"/>
    <property type="match status" value="1"/>
</dbReference>
<evidence type="ECO:0000313" key="2">
    <source>
        <dbReference type="EMBL" id="KAF5613800.1"/>
    </source>
</evidence>
<dbReference type="Proteomes" id="UP000547976">
    <property type="component" value="Unassembled WGS sequence"/>
</dbReference>
<evidence type="ECO:0000313" key="3">
    <source>
        <dbReference type="Proteomes" id="UP000547976"/>
    </source>
</evidence>
<organism evidence="2 3">
    <name type="scientific">Gibberella subglutinans</name>
    <name type="common">Fusarium subglutinans</name>
    <dbReference type="NCBI Taxonomy" id="42677"/>
    <lineage>
        <taxon>Eukaryota</taxon>
        <taxon>Fungi</taxon>
        <taxon>Dikarya</taxon>
        <taxon>Ascomycota</taxon>
        <taxon>Pezizomycotina</taxon>
        <taxon>Sordariomycetes</taxon>
        <taxon>Hypocreomycetidae</taxon>
        <taxon>Hypocreales</taxon>
        <taxon>Nectriaceae</taxon>
        <taxon>Fusarium</taxon>
        <taxon>Fusarium fujikuroi species complex</taxon>
    </lineage>
</organism>
<protein>
    <recommendedName>
        <fullName evidence="1">F-box domain-containing protein</fullName>
    </recommendedName>
</protein>
<name>A0A8H5QEB3_GIBSU</name>
<dbReference type="GeneID" id="59316793"/>
<feature type="domain" description="F-box" evidence="1">
    <location>
        <begin position="2"/>
        <end position="64"/>
    </location>
</feature>
<dbReference type="RefSeq" id="XP_036543935.1">
    <property type="nucleotide sequence ID" value="XM_036682075.1"/>
</dbReference>
<dbReference type="SUPFAM" id="SSF52047">
    <property type="entry name" value="RNI-like"/>
    <property type="match status" value="1"/>
</dbReference>
<accession>A0A8H5QEB3</accession>
<dbReference type="Gene3D" id="1.20.1280.50">
    <property type="match status" value="1"/>
</dbReference>
<dbReference type="OrthoDB" id="3204049at2759"/>
<evidence type="ECO:0000259" key="1">
    <source>
        <dbReference type="Pfam" id="PF12937"/>
    </source>
</evidence>
<gene>
    <name evidence="2" type="ORF">FSUBG_412</name>
</gene>
<comment type="caution">
    <text evidence="2">The sequence shown here is derived from an EMBL/GenBank/DDBJ whole genome shotgun (WGS) entry which is preliminary data.</text>
</comment>
<dbReference type="EMBL" id="JAAOAV010000002">
    <property type="protein sequence ID" value="KAF5613800.1"/>
    <property type="molecule type" value="Genomic_DNA"/>
</dbReference>
<reference evidence="2 3" key="1">
    <citation type="submission" date="2020-05" db="EMBL/GenBank/DDBJ databases">
        <title>Identification and distribution of gene clusters putatively required for synthesis of sphingolipid metabolism inhibitors in phylogenetically diverse species of the filamentous fungus Fusarium.</title>
        <authorList>
            <person name="Kim H.-S."/>
            <person name="Busman M."/>
            <person name="Brown D.W."/>
            <person name="Divon H."/>
            <person name="Uhlig S."/>
            <person name="Proctor R.H."/>
        </authorList>
    </citation>
    <scope>NUCLEOTIDE SEQUENCE [LARGE SCALE GENOMIC DNA]</scope>
    <source>
        <strain evidence="2 3">NRRL 66333</strain>
    </source>
</reference>
<keyword evidence="3" id="KW-1185">Reference proteome</keyword>
<dbReference type="InterPro" id="IPR001810">
    <property type="entry name" value="F-box_dom"/>
</dbReference>